<dbReference type="SMART" id="SM00358">
    <property type="entry name" value="DSRM"/>
    <property type="match status" value="2"/>
</dbReference>
<protein>
    <submittedName>
        <fullName evidence="6">DRBM domain-containing protein</fullName>
    </submittedName>
</protein>
<sequence>MEESKCSINSLRNFCKISNIIFRQRIVDETGLPHERLFHVQTIVSNPSKKLDIGTFDGFGRSIKIAKRDSAFAALTNLKHMMLSVGDSGKDEEACLSSILKLNGEDLLTSNDAYSDLVKLGMQFKVPVRMLKSGQDYYVSFCHCKFASSVGYAEASCKAIRVIRTQVESLNNISIQSYAWRLEVISRLRGLSLSFEIFEMLNNVSKFSVDCILPPFMKTTASAKTLERAKELASRLMFNQLKKSENSTSTISSNGQKSIKYPKKVNNNFRGSSDYSGSLNPVERLDLIQKANKQPESVYNLEELYPPIKVTLSCEGDKIVKSRRGPIKFRCTCHLGEVAIRGDACCNKRLAKRSAAEKALKAMRIDAYRQLKNQNSVISHPRLLSTLKPGIRVVDAISIGVSNNFTECFQLKTAKVSAVSFSCAKEIFIFGTGNQPNTKFASKPSRRSRSSCRPEGSFMSQNISRSTSVGIDTFAYGLNLLSMIPYNDSYFTNPKEINQEVKSEEESLSNPLQDAVSWQLLANLGRVLMCRGSQGNSSFSDPKSVGLDTQLLQMCNRLGIPCQLVELSGVNENDKVCVPLQQLHFLQNSKFHKYAESGCTFLLQIGRTHSISGFLPSSEELGDKSVGSKGQQTKRFKCGHNGRGGCFLSTGANRAGCRQNLALHVLKCFASPTQ</sequence>
<dbReference type="GO" id="GO:0005886">
    <property type="term" value="C:plasma membrane"/>
    <property type="evidence" value="ECO:0007669"/>
    <property type="project" value="TreeGrafter"/>
</dbReference>
<evidence type="ECO:0000256" key="1">
    <source>
        <dbReference type="PROSITE-ProRule" id="PRU00266"/>
    </source>
</evidence>
<dbReference type="InterPro" id="IPR014720">
    <property type="entry name" value="dsRBD_dom"/>
</dbReference>
<evidence type="ECO:0000313" key="4">
    <source>
        <dbReference type="EMBL" id="VDL61712.1"/>
    </source>
</evidence>
<reference evidence="4 5" key="2">
    <citation type="submission" date="2018-11" db="EMBL/GenBank/DDBJ databases">
        <authorList>
            <consortium name="Pathogen Informatics"/>
        </authorList>
    </citation>
    <scope>NUCLEOTIDE SEQUENCE [LARGE SCALE GENOMIC DNA]</scope>
</reference>
<name>A0A0R3SV26_HYMDI</name>
<dbReference type="GO" id="GO:0007281">
    <property type="term" value="P:germ cell development"/>
    <property type="evidence" value="ECO:0007669"/>
    <property type="project" value="TreeGrafter"/>
</dbReference>
<evidence type="ECO:0000313" key="6">
    <source>
        <dbReference type="WBParaSite" id="HDID_0000939601-mRNA-1"/>
    </source>
</evidence>
<dbReference type="GO" id="GO:0043025">
    <property type="term" value="C:neuronal cell body"/>
    <property type="evidence" value="ECO:0007669"/>
    <property type="project" value="TreeGrafter"/>
</dbReference>
<accession>A0A0R3SV26</accession>
<dbReference type="WBParaSite" id="HDID_0000939601-mRNA-1">
    <property type="protein sequence ID" value="HDID_0000939601-mRNA-1"/>
    <property type="gene ID" value="HDID_0000939601"/>
</dbReference>
<evidence type="ECO:0000259" key="3">
    <source>
        <dbReference type="PROSITE" id="PS50137"/>
    </source>
</evidence>
<evidence type="ECO:0000256" key="2">
    <source>
        <dbReference type="SAM" id="MobiDB-lite"/>
    </source>
</evidence>
<dbReference type="Gene3D" id="3.30.160.20">
    <property type="match status" value="2"/>
</dbReference>
<dbReference type="PROSITE" id="PS50137">
    <property type="entry name" value="DS_RBD"/>
    <property type="match status" value="2"/>
</dbReference>
<gene>
    <name evidence="4" type="ORF">HDID_LOCUS9394</name>
</gene>
<feature type="domain" description="DRBM" evidence="3">
    <location>
        <begin position="6"/>
        <end position="80"/>
    </location>
</feature>
<feature type="region of interest" description="Disordered" evidence="2">
    <location>
        <begin position="439"/>
        <end position="459"/>
    </location>
</feature>
<dbReference type="GO" id="GO:0032839">
    <property type="term" value="C:dendrite cytoplasm"/>
    <property type="evidence" value="ECO:0007669"/>
    <property type="project" value="GOC"/>
</dbReference>
<dbReference type="Proteomes" id="UP000274504">
    <property type="component" value="Unassembled WGS sequence"/>
</dbReference>
<dbReference type="AlphaFoldDB" id="A0A0R3SV26"/>
<dbReference type="GO" id="GO:0008298">
    <property type="term" value="P:intracellular mRNA localization"/>
    <property type="evidence" value="ECO:0007669"/>
    <property type="project" value="TreeGrafter"/>
</dbReference>
<dbReference type="PANTHER" id="PTHR46054">
    <property type="entry name" value="MATERNAL EFFECT PROTEIN STAUFEN"/>
    <property type="match status" value="1"/>
</dbReference>
<organism evidence="6">
    <name type="scientific">Hymenolepis diminuta</name>
    <name type="common">Rat tapeworm</name>
    <dbReference type="NCBI Taxonomy" id="6216"/>
    <lineage>
        <taxon>Eukaryota</taxon>
        <taxon>Metazoa</taxon>
        <taxon>Spiralia</taxon>
        <taxon>Lophotrochozoa</taxon>
        <taxon>Platyhelminthes</taxon>
        <taxon>Cestoda</taxon>
        <taxon>Eucestoda</taxon>
        <taxon>Cyclophyllidea</taxon>
        <taxon>Hymenolepididae</taxon>
        <taxon>Hymenolepis</taxon>
    </lineage>
</organism>
<dbReference type="OrthoDB" id="6245876at2759"/>
<dbReference type="GO" id="GO:0003725">
    <property type="term" value="F:double-stranded RNA binding"/>
    <property type="evidence" value="ECO:0007669"/>
    <property type="project" value="TreeGrafter"/>
</dbReference>
<reference evidence="6" key="1">
    <citation type="submission" date="2017-02" db="UniProtKB">
        <authorList>
            <consortium name="WormBaseParasite"/>
        </authorList>
    </citation>
    <scope>IDENTIFICATION</scope>
</reference>
<dbReference type="STRING" id="6216.A0A0R3SV26"/>
<dbReference type="GO" id="GO:0003729">
    <property type="term" value="F:mRNA binding"/>
    <property type="evidence" value="ECO:0007669"/>
    <property type="project" value="TreeGrafter"/>
</dbReference>
<dbReference type="Pfam" id="PF00035">
    <property type="entry name" value="dsrm"/>
    <property type="match status" value="1"/>
</dbReference>
<dbReference type="SUPFAM" id="SSF54768">
    <property type="entry name" value="dsRNA-binding domain-like"/>
    <property type="match status" value="2"/>
</dbReference>
<dbReference type="GO" id="GO:0098964">
    <property type="term" value="P:anterograde dendritic transport of messenger ribonucleoprotein complex"/>
    <property type="evidence" value="ECO:0007669"/>
    <property type="project" value="TreeGrafter"/>
</dbReference>
<dbReference type="GO" id="GO:0010494">
    <property type="term" value="C:cytoplasmic stress granule"/>
    <property type="evidence" value="ECO:0007669"/>
    <property type="project" value="TreeGrafter"/>
</dbReference>
<evidence type="ECO:0000313" key="5">
    <source>
        <dbReference type="Proteomes" id="UP000274504"/>
    </source>
</evidence>
<feature type="domain" description="DRBM" evidence="3">
    <location>
        <begin position="280"/>
        <end position="365"/>
    </location>
</feature>
<dbReference type="PANTHER" id="PTHR46054:SF3">
    <property type="entry name" value="MATERNAL EFFECT PROTEIN STAUFEN"/>
    <property type="match status" value="1"/>
</dbReference>
<dbReference type="EMBL" id="UYSG01011281">
    <property type="protein sequence ID" value="VDL61712.1"/>
    <property type="molecule type" value="Genomic_DNA"/>
</dbReference>
<dbReference type="GO" id="GO:0035418">
    <property type="term" value="P:protein localization to synapse"/>
    <property type="evidence" value="ECO:0007669"/>
    <property type="project" value="TreeGrafter"/>
</dbReference>
<keyword evidence="1" id="KW-0694">RNA-binding</keyword>
<dbReference type="InterPro" id="IPR051740">
    <property type="entry name" value="DRBM-containing_protein"/>
</dbReference>
<proteinExistence type="predicted"/>